<reference evidence="1 2" key="1">
    <citation type="submission" date="2013-11" db="EMBL/GenBank/DDBJ databases">
        <title>Genome sequencing of Stegodyphus mimosarum.</title>
        <authorList>
            <person name="Bechsgaard J."/>
        </authorList>
    </citation>
    <scope>NUCLEOTIDE SEQUENCE [LARGE SCALE GENOMIC DNA]</scope>
</reference>
<proteinExistence type="predicted"/>
<name>A0A087T838_STEMI</name>
<protein>
    <submittedName>
        <fullName evidence="1">Uncharacterized protein</fullName>
    </submittedName>
</protein>
<accession>A0A087T838</accession>
<sequence>MLLNKNMTDKGTDPIDIEKSIAHQSSCNSSLDICNDCPKSVDSRNCHCEVEKPCLPTELSANSTESIAKENIIDAIIPNRKVLNNMWRSLMSEKNKNQE</sequence>
<keyword evidence="2" id="KW-1185">Reference proteome</keyword>
<feature type="non-terminal residue" evidence="1">
    <location>
        <position position="99"/>
    </location>
</feature>
<evidence type="ECO:0000313" key="1">
    <source>
        <dbReference type="EMBL" id="KFM61277.1"/>
    </source>
</evidence>
<evidence type="ECO:0000313" key="2">
    <source>
        <dbReference type="Proteomes" id="UP000054359"/>
    </source>
</evidence>
<gene>
    <name evidence="1" type="ORF">X975_17378</name>
</gene>
<dbReference type="AlphaFoldDB" id="A0A087T838"/>
<organism evidence="1 2">
    <name type="scientific">Stegodyphus mimosarum</name>
    <name type="common">African social velvet spider</name>
    <dbReference type="NCBI Taxonomy" id="407821"/>
    <lineage>
        <taxon>Eukaryota</taxon>
        <taxon>Metazoa</taxon>
        <taxon>Ecdysozoa</taxon>
        <taxon>Arthropoda</taxon>
        <taxon>Chelicerata</taxon>
        <taxon>Arachnida</taxon>
        <taxon>Araneae</taxon>
        <taxon>Araneomorphae</taxon>
        <taxon>Entelegynae</taxon>
        <taxon>Eresoidea</taxon>
        <taxon>Eresidae</taxon>
        <taxon>Stegodyphus</taxon>
    </lineage>
</organism>
<dbReference type="Proteomes" id="UP000054359">
    <property type="component" value="Unassembled WGS sequence"/>
</dbReference>
<dbReference type="EMBL" id="KK113893">
    <property type="protein sequence ID" value="KFM61277.1"/>
    <property type="molecule type" value="Genomic_DNA"/>
</dbReference>